<keyword evidence="6 12" id="KW-0479">Metal-binding</keyword>
<accession>A0A3A8KGK0</accession>
<dbReference type="InterPro" id="IPR017961">
    <property type="entry name" value="DNA_pol_Y-fam_little_finger"/>
</dbReference>
<dbReference type="Gene3D" id="3.40.1170.60">
    <property type="match status" value="1"/>
</dbReference>
<dbReference type="GO" id="GO:0000287">
    <property type="term" value="F:magnesium ion binding"/>
    <property type="evidence" value="ECO:0007669"/>
    <property type="project" value="UniProtKB-UniRule"/>
</dbReference>
<dbReference type="GO" id="GO:0006261">
    <property type="term" value="P:DNA-templated DNA replication"/>
    <property type="evidence" value="ECO:0007669"/>
    <property type="project" value="UniProtKB-UniRule"/>
</dbReference>
<evidence type="ECO:0000256" key="10">
    <source>
        <dbReference type="ARBA" id="ARBA00023204"/>
    </source>
</evidence>
<keyword evidence="12" id="KW-0963">Cytoplasm</keyword>
<dbReference type="GO" id="GO:0042276">
    <property type="term" value="P:error-prone translesion synthesis"/>
    <property type="evidence" value="ECO:0007669"/>
    <property type="project" value="TreeGrafter"/>
</dbReference>
<dbReference type="Pfam" id="PF11798">
    <property type="entry name" value="IMS_HHH"/>
    <property type="match status" value="1"/>
</dbReference>
<dbReference type="GO" id="GO:0003887">
    <property type="term" value="F:DNA-directed DNA polymerase activity"/>
    <property type="evidence" value="ECO:0007669"/>
    <property type="project" value="UniProtKB-UniRule"/>
</dbReference>
<feature type="active site" evidence="12">
    <location>
        <position position="103"/>
    </location>
</feature>
<dbReference type="Proteomes" id="UP000268313">
    <property type="component" value="Unassembled WGS sequence"/>
</dbReference>
<comment type="catalytic activity">
    <reaction evidence="11 12">
        <text>DNA(n) + a 2'-deoxyribonucleoside 5'-triphosphate = DNA(n+1) + diphosphate</text>
        <dbReference type="Rhea" id="RHEA:22508"/>
        <dbReference type="Rhea" id="RHEA-COMP:17339"/>
        <dbReference type="Rhea" id="RHEA-COMP:17340"/>
        <dbReference type="ChEBI" id="CHEBI:33019"/>
        <dbReference type="ChEBI" id="CHEBI:61560"/>
        <dbReference type="ChEBI" id="CHEBI:173112"/>
        <dbReference type="EC" id="2.7.7.7"/>
    </reaction>
</comment>
<feature type="binding site" evidence="12">
    <location>
        <position position="102"/>
    </location>
    <ligand>
        <name>Mg(2+)</name>
        <dbReference type="ChEBI" id="CHEBI:18420"/>
    </ligand>
</feature>
<dbReference type="CDD" id="cd03586">
    <property type="entry name" value="PolY_Pol_IV_kappa"/>
    <property type="match status" value="1"/>
</dbReference>
<keyword evidence="3 12" id="KW-0808">Transferase</keyword>
<dbReference type="EMBL" id="RAWE01000005">
    <property type="protein sequence ID" value="RKH07263.1"/>
    <property type="molecule type" value="Genomic_DNA"/>
</dbReference>
<reference evidence="16" key="1">
    <citation type="submission" date="2018-09" db="EMBL/GenBank/DDBJ databases">
        <authorList>
            <person name="Livingstone P.G."/>
            <person name="Whitworth D.E."/>
        </authorList>
    </citation>
    <scope>NUCLEOTIDE SEQUENCE [LARGE SCALE GENOMIC DNA]</scope>
    <source>
        <strain evidence="16">CA043D</strain>
    </source>
</reference>
<evidence type="ECO:0000259" key="14">
    <source>
        <dbReference type="PROSITE" id="PS50173"/>
    </source>
</evidence>
<evidence type="ECO:0000256" key="2">
    <source>
        <dbReference type="ARBA" id="ARBA00022457"/>
    </source>
</evidence>
<evidence type="ECO:0000256" key="12">
    <source>
        <dbReference type="HAMAP-Rule" id="MF_01113"/>
    </source>
</evidence>
<keyword evidence="8 12" id="KW-0460">Magnesium</keyword>
<comment type="caution">
    <text evidence="15">The sequence shown here is derived from an EMBL/GenBank/DDBJ whole genome shotgun (WGS) entry which is preliminary data.</text>
</comment>
<feature type="compositionally biased region" description="Basic and acidic residues" evidence="13">
    <location>
        <begin position="387"/>
        <end position="401"/>
    </location>
</feature>
<keyword evidence="7 12" id="KW-0227">DNA damage</keyword>
<organism evidence="15 16">
    <name type="scientific">Corallococcus carmarthensis</name>
    <dbReference type="NCBI Taxonomy" id="2316728"/>
    <lineage>
        <taxon>Bacteria</taxon>
        <taxon>Pseudomonadati</taxon>
        <taxon>Myxococcota</taxon>
        <taxon>Myxococcia</taxon>
        <taxon>Myxococcales</taxon>
        <taxon>Cystobacterineae</taxon>
        <taxon>Myxococcaceae</taxon>
        <taxon>Corallococcus</taxon>
    </lineage>
</organism>
<dbReference type="NCBIfam" id="NF002882">
    <property type="entry name" value="PRK03348.1"/>
    <property type="match status" value="1"/>
</dbReference>
<protein>
    <recommendedName>
        <fullName evidence="12">DNA polymerase IV</fullName>
        <shortName evidence="12">Pol IV</shortName>
        <ecNumber evidence="12">2.7.7.7</ecNumber>
    </recommendedName>
</protein>
<dbReference type="AlphaFoldDB" id="A0A3A8KGK0"/>
<dbReference type="GO" id="GO:0006281">
    <property type="term" value="P:DNA repair"/>
    <property type="evidence" value="ECO:0007669"/>
    <property type="project" value="UniProtKB-UniRule"/>
</dbReference>
<comment type="cofactor">
    <cofactor evidence="12">
        <name>Mg(2+)</name>
        <dbReference type="ChEBI" id="CHEBI:18420"/>
    </cofactor>
    <text evidence="12">Binds 2 magnesium ions per subunit.</text>
</comment>
<proteinExistence type="inferred from homology"/>
<dbReference type="SUPFAM" id="SSF56672">
    <property type="entry name" value="DNA/RNA polymerases"/>
    <property type="match status" value="1"/>
</dbReference>
<dbReference type="GO" id="GO:0005829">
    <property type="term" value="C:cytosol"/>
    <property type="evidence" value="ECO:0007669"/>
    <property type="project" value="TreeGrafter"/>
</dbReference>
<dbReference type="InterPro" id="IPR050116">
    <property type="entry name" value="DNA_polymerase-Y"/>
</dbReference>
<gene>
    <name evidence="12" type="primary">dinB</name>
    <name evidence="15" type="ORF">D7X32_02640</name>
</gene>
<keyword evidence="2 12" id="KW-0515">Mutator protein</keyword>
<feature type="domain" description="UmuC" evidence="14">
    <location>
        <begin position="4"/>
        <end position="184"/>
    </location>
</feature>
<keyword evidence="12" id="KW-0238">DNA-binding</keyword>
<dbReference type="InterPro" id="IPR024728">
    <property type="entry name" value="PolY_HhH_motif"/>
</dbReference>
<evidence type="ECO:0000256" key="7">
    <source>
        <dbReference type="ARBA" id="ARBA00022763"/>
    </source>
</evidence>
<evidence type="ECO:0000256" key="8">
    <source>
        <dbReference type="ARBA" id="ARBA00022842"/>
    </source>
</evidence>
<keyword evidence="9 12" id="KW-0239">DNA-directed DNA polymerase</keyword>
<feature type="site" description="Substrate discrimination" evidence="12">
    <location>
        <position position="13"/>
    </location>
</feature>
<evidence type="ECO:0000256" key="3">
    <source>
        <dbReference type="ARBA" id="ARBA00022679"/>
    </source>
</evidence>
<dbReference type="NCBIfam" id="NF002677">
    <property type="entry name" value="PRK02406.1"/>
    <property type="match status" value="1"/>
</dbReference>
<evidence type="ECO:0000256" key="5">
    <source>
        <dbReference type="ARBA" id="ARBA00022705"/>
    </source>
</evidence>
<dbReference type="PANTHER" id="PTHR11076:SF33">
    <property type="entry name" value="DNA POLYMERASE KAPPA"/>
    <property type="match status" value="1"/>
</dbReference>
<dbReference type="PROSITE" id="PS50173">
    <property type="entry name" value="UMUC"/>
    <property type="match status" value="1"/>
</dbReference>
<evidence type="ECO:0000256" key="11">
    <source>
        <dbReference type="ARBA" id="ARBA00049244"/>
    </source>
</evidence>
<dbReference type="Gene3D" id="3.30.1490.100">
    <property type="entry name" value="DNA polymerase, Y-family, little finger domain"/>
    <property type="match status" value="1"/>
</dbReference>
<dbReference type="RefSeq" id="WP_120600903.1">
    <property type="nucleotide sequence ID" value="NZ_JABFJX010000443.1"/>
</dbReference>
<comment type="similarity">
    <text evidence="1 12">Belongs to the DNA polymerase type-Y family.</text>
</comment>
<evidence type="ECO:0000313" key="15">
    <source>
        <dbReference type="EMBL" id="RKH07263.1"/>
    </source>
</evidence>
<evidence type="ECO:0000256" key="6">
    <source>
        <dbReference type="ARBA" id="ARBA00022723"/>
    </source>
</evidence>
<sequence length="401" mass="43568">MRAILHVDMDAFYASVEQRDNPSLRGKPVIVGGHAQRGVVVAASYEVRPFGVKSAMPMARAVKQAPHAIVVKPRFSAYAEASEQVFAIFERYTPLIEPLSLDEAFLDVTASVGLFGAAADIAKRIRKEIAHELNLPASAGIATAKFVAKIASDLAKPNGQREVRPEETVAFLAGLPVSRLWGVGPKTEEAMKRAGLVTIGDVAARDAAWLEERFGASSGKHLWELSHGIDARDVVPDRAAKSVGAEDTFEEDLTGTEVLKPHVHAQALRVARRLRRASLKGRVVQLKLKFADFTLITRRTTLREATDDGQVIYRAALELLERAHEGKALRLTGVSVQLDEDEAQLGLFPAAAPKSSKLNEAMDRIAARFGSKAITMADIAGAEASDDDHHRSEKPVDKPKR</sequence>
<dbReference type="PANTHER" id="PTHR11076">
    <property type="entry name" value="DNA REPAIR POLYMERASE UMUC / TRANSFERASE FAMILY MEMBER"/>
    <property type="match status" value="1"/>
</dbReference>
<evidence type="ECO:0000256" key="9">
    <source>
        <dbReference type="ARBA" id="ARBA00022932"/>
    </source>
</evidence>
<keyword evidence="10 12" id="KW-0234">DNA repair</keyword>
<comment type="function">
    <text evidence="12">Poorly processive, error-prone DNA polymerase involved in untargeted mutagenesis. Copies undamaged DNA at stalled replication forks, which arise in vivo from mismatched or misaligned primer ends. These misaligned primers can be extended by PolIV. Exhibits no 3'-5' exonuclease (proofreading) activity. May be involved in translesional synthesis, in conjunction with the beta clamp from PolIII.</text>
</comment>
<dbReference type="InterPro" id="IPR043128">
    <property type="entry name" value="Rev_trsase/Diguanyl_cyclase"/>
</dbReference>
<dbReference type="InterPro" id="IPR022880">
    <property type="entry name" value="DNApol_IV"/>
</dbReference>
<dbReference type="GO" id="GO:0003684">
    <property type="term" value="F:damaged DNA binding"/>
    <property type="evidence" value="ECO:0007669"/>
    <property type="project" value="InterPro"/>
</dbReference>
<keyword evidence="4 12" id="KW-0548">Nucleotidyltransferase</keyword>
<dbReference type="Gene3D" id="1.10.150.20">
    <property type="entry name" value="5' to 3' exonuclease, C-terminal subdomain"/>
    <property type="match status" value="1"/>
</dbReference>
<dbReference type="Gene3D" id="3.30.70.270">
    <property type="match status" value="1"/>
</dbReference>
<evidence type="ECO:0000256" key="1">
    <source>
        <dbReference type="ARBA" id="ARBA00010945"/>
    </source>
</evidence>
<dbReference type="Pfam" id="PF11799">
    <property type="entry name" value="IMS_C"/>
    <property type="match status" value="1"/>
</dbReference>
<comment type="subunit">
    <text evidence="12">Monomer.</text>
</comment>
<dbReference type="SUPFAM" id="SSF100879">
    <property type="entry name" value="Lesion bypass DNA polymerase (Y-family), little finger domain"/>
    <property type="match status" value="1"/>
</dbReference>
<dbReference type="OrthoDB" id="9808813at2"/>
<feature type="binding site" evidence="12">
    <location>
        <position position="8"/>
    </location>
    <ligand>
        <name>Mg(2+)</name>
        <dbReference type="ChEBI" id="CHEBI:18420"/>
    </ligand>
</feature>
<dbReference type="InterPro" id="IPR036775">
    <property type="entry name" value="DNA_pol_Y-fam_lit_finger_sf"/>
</dbReference>
<dbReference type="InterPro" id="IPR043502">
    <property type="entry name" value="DNA/RNA_pol_sf"/>
</dbReference>
<dbReference type="FunFam" id="3.30.1490.100:FF:000004">
    <property type="entry name" value="DNA polymerase IV"/>
    <property type="match status" value="1"/>
</dbReference>
<keyword evidence="5 12" id="KW-0235">DNA replication</keyword>
<keyword evidence="16" id="KW-1185">Reference proteome</keyword>
<dbReference type="InterPro" id="IPR001126">
    <property type="entry name" value="UmuC"/>
</dbReference>
<comment type="subcellular location">
    <subcellularLocation>
        <location evidence="12">Cytoplasm</location>
    </subcellularLocation>
</comment>
<dbReference type="NCBIfam" id="NF002751">
    <property type="entry name" value="PRK02794.1"/>
    <property type="match status" value="1"/>
</dbReference>
<name>A0A3A8KGK0_9BACT</name>
<evidence type="ECO:0000256" key="13">
    <source>
        <dbReference type="SAM" id="MobiDB-lite"/>
    </source>
</evidence>
<dbReference type="HAMAP" id="MF_01113">
    <property type="entry name" value="DNApol_IV"/>
    <property type="match status" value="1"/>
</dbReference>
<feature type="region of interest" description="Disordered" evidence="13">
    <location>
        <begin position="380"/>
        <end position="401"/>
    </location>
</feature>
<evidence type="ECO:0000256" key="4">
    <source>
        <dbReference type="ARBA" id="ARBA00022695"/>
    </source>
</evidence>
<dbReference type="GO" id="GO:0009432">
    <property type="term" value="P:SOS response"/>
    <property type="evidence" value="ECO:0007669"/>
    <property type="project" value="TreeGrafter"/>
</dbReference>
<dbReference type="NCBIfam" id="NF003015">
    <property type="entry name" value="PRK03858.1"/>
    <property type="match status" value="1"/>
</dbReference>
<evidence type="ECO:0000313" key="16">
    <source>
        <dbReference type="Proteomes" id="UP000268313"/>
    </source>
</evidence>
<dbReference type="Pfam" id="PF00817">
    <property type="entry name" value="IMS"/>
    <property type="match status" value="1"/>
</dbReference>
<dbReference type="EC" id="2.7.7.7" evidence="12"/>